<feature type="non-terminal residue" evidence="1">
    <location>
        <position position="44"/>
    </location>
</feature>
<evidence type="ECO:0000313" key="1">
    <source>
        <dbReference type="EMBL" id="CAI9589344.1"/>
    </source>
</evidence>
<organism evidence="1 2">
    <name type="scientific">Staurois parvus</name>
    <dbReference type="NCBI Taxonomy" id="386267"/>
    <lineage>
        <taxon>Eukaryota</taxon>
        <taxon>Metazoa</taxon>
        <taxon>Chordata</taxon>
        <taxon>Craniata</taxon>
        <taxon>Vertebrata</taxon>
        <taxon>Euteleostomi</taxon>
        <taxon>Amphibia</taxon>
        <taxon>Batrachia</taxon>
        <taxon>Anura</taxon>
        <taxon>Neobatrachia</taxon>
        <taxon>Ranoidea</taxon>
        <taxon>Ranidae</taxon>
        <taxon>Staurois</taxon>
    </lineage>
</organism>
<name>A0ABN9EX00_9NEOB</name>
<protein>
    <submittedName>
        <fullName evidence="1">Uncharacterized protein</fullName>
    </submittedName>
</protein>
<comment type="caution">
    <text evidence="1">The sequence shown here is derived from an EMBL/GenBank/DDBJ whole genome shotgun (WGS) entry which is preliminary data.</text>
</comment>
<keyword evidence="2" id="KW-1185">Reference proteome</keyword>
<reference evidence="1" key="1">
    <citation type="submission" date="2023-05" db="EMBL/GenBank/DDBJ databases">
        <authorList>
            <person name="Stuckert A."/>
        </authorList>
    </citation>
    <scope>NUCLEOTIDE SEQUENCE</scope>
</reference>
<dbReference type="EMBL" id="CATNWA010016048">
    <property type="protein sequence ID" value="CAI9589344.1"/>
    <property type="molecule type" value="Genomic_DNA"/>
</dbReference>
<evidence type="ECO:0000313" key="2">
    <source>
        <dbReference type="Proteomes" id="UP001162483"/>
    </source>
</evidence>
<gene>
    <name evidence="1" type="ORF">SPARVUS_LOCUS10876557</name>
</gene>
<sequence>MQASATYRCPLMLPISAHQCCLTVQICAAYQRHMSAAFQCPSVM</sequence>
<dbReference type="Proteomes" id="UP001162483">
    <property type="component" value="Unassembled WGS sequence"/>
</dbReference>
<proteinExistence type="predicted"/>
<accession>A0ABN9EX00</accession>